<dbReference type="EMBL" id="AIMF01000001">
    <property type="protein sequence ID" value="EJF97433.1"/>
    <property type="molecule type" value="Genomic_DNA"/>
</dbReference>
<dbReference type="Proteomes" id="UP000008941">
    <property type="component" value="Unassembled WGS sequence"/>
</dbReference>
<evidence type="ECO:0008006" key="4">
    <source>
        <dbReference type="Google" id="ProtNLM"/>
    </source>
</evidence>
<accession>J1A6M2</accession>
<feature type="compositionally biased region" description="Basic and acidic residues" evidence="1">
    <location>
        <begin position="159"/>
        <end position="171"/>
    </location>
</feature>
<dbReference type="STRING" id="807.GCA_002022705_01502"/>
<dbReference type="AlphaFoldDB" id="J1A6M2"/>
<proteinExistence type="predicted"/>
<name>J1A6M2_BAREL</name>
<reference evidence="2 3" key="1">
    <citation type="submission" date="2012-03" db="EMBL/GenBank/DDBJ databases">
        <title>The Genome Sequence of Bartonella elizabethae F9251.</title>
        <authorList>
            <consortium name="The Broad Institute Genome Sequencing Platform"/>
            <consortium name="The Broad Institute Genome Sequencing Center for Infectious Disease"/>
            <person name="Feldgarden M."/>
            <person name="Kirby J."/>
            <person name="Kosoy M."/>
            <person name="Birtles R."/>
            <person name="Probert W.S."/>
            <person name="Chiaraviglio L."/>
            <person name="Young S.K."/>
            <person name="Zeng Q."/>
            <person name="Gargeya S."/>
            <person name="Fitzgerald M."/>
            <person name="Haas B."/>
            <person name="Abouelleil A."/>
            <person name="Alvarado L."/>
            <person name="Arachchi H.M."/>
            <person name="Berlin A."/>
            <person name="Chapman S.B."/>
            <person name="Gearin G."/>
            <person name="Goldberg J."/>
            <person name="Griggs A."/>
            <person name="Gujja S."/>
            <person name="Hansen M."/>
            <person name="Heiman D."/>
            <person name="Howarth C."/>
            <person name="Larimer J."/>
            <person name="Lui A."/>
            <person name="MacDonald P.J.P."/>
            <person name="McCowen C."/>
            <person name="Montmayeur A."/>
            <person name="Murphy C."/>
            <person name="Neiman D."/>
            <person name="Pearson M."/>
            <person name="Priest M."/>
            <person name="Roberts A."/>
            <person name="Saif S."/>
            <person name="Shea T."/>
            <person name="Sisk P."/>
            <person name="Stolte C."/>
            <person name="Sykes S."/>
            <person name="Wortman J."/>
            <person name="Nusbaum C."/>
            <person name="Birren B."/>
        </authorList>
    </citation>
    <scope>NUCLEOTIDE SEQUENCE [LARGE SCALE GENOMIC DNA]</scope>
    <source>
        <strain evidence="2 3">F9251</strain>
    </source>
</reference>
<organism evidence="2 3">
    <name type="scientific">Bartonella elizabethae F9251 = ATCC 49927</name>
    <dbReference type="NCBI Taxonomy" id="1094555"/>
    <lineage>
        <taxon>Bacteria</taxon>
        <taxon>Pseudomonadati</taxon>
        <taxon>Pseudomonadota</taxon>
        <taxon>Alphaproteobacteria</taxon>
        <taxon>Hyphomicrobiales</taxon>
        <taxon>Bartonellaceae</taxon>
        <taxon>Bartonella</taxon>
    </lineage>
</organism>
<evidence type="ECO:0000313" key="3">
    <source>
        <dbReference type="Proteomes" id="UP000008941"/>
    </source>
</evidence>
<dbReference type="PATRIC" id="fig|1094555.3.peg.94"/>
<dbReference type="RefSeq" id="WP_005774939.1">
    <property type="nucleotide sequence ID" value="NZ_CADEAC010000001.1"/>
</dbReference>
<dbReference type="OrthoDB" id="8277605at2"/>
<gene>
    <name evidence="2" type="ORF">MEE_00061</name>
</gene>
<dbReference type="HOGENOM" id="CLU_076837_1_1_5"/>
<comment type="caution">
    <text evidence="2">The sequence shown here is derived from an EMBL/GenBank/DDBJ whole genome shotgun (WGS) entry which is preliminary data.</text>
</comment>
<sequence length="211" mass="24383">MILPDFTIFTESYISNTPRPIFLNLIEQGARDNVYKTANRDKSFNHLSLLKEEIVITEQFKQNKHNFDVIFEQIDVQSMKWFSFFWAFDFCKNLTAVQSALTYCYEQTKSKYIFEKAALQSRLSFYNAENLDRNADTQTVTSYIGVKAVVQEDKNLQEPVRLKKEESEQTTKGDSLPLSSEELEDAFAHKESSSRDAFATEDSSSSTKQLD</sequence>
<protein>
    <recommendedName>
        <fullName evidence="4">TrwN protein</fullName>
    </recommendedName>
</protein>
<feature type="region of interest" description="Disordered" evidence="1">
    <location>
        <begin position="159"/>
        <end position="211"/>
    </location>
</feature>
<feature type="compositionally biased region" description="Polar residues" evidence="1">
    <location>
        <begin position="201"/>
        <end position="211"/>
    </location>
</feature>
<evidence type="ECO:0000313" key="2">
    <source>
        <dbReference type="EMBL" id="EJF97433.1"/>
    </source>
</evidence>
<evidence type="ECO:0000256" key="1">
    <source>
        <dbReference type="SAM" id="MobiDB-lite"/>
    </source>
</evidence>